<protein>
    <submittedName>
        <fullName evidence="4">Aldose 1-epimerase family protein</fullName>
    </submittedName>
</protein>
<keyword evidence="3" id="KW-0106">Calcium</keyword>
<proteinExistence type="predicted"/>
<dbReference type="InterPro" id="IPR037481">
    <property type="entry name" value="LacX"/>
</dbReference>
<dbReference type="Pfam" id="PF01263">
    <property type="entry name" value="Aldose_epim"/>
    <property type="match status" value="1"/>
</dbReference>
<comment type="caution">
    <text evidence="4">The sequence shown here is derived from an EMBL/GenBank/DDBJ whole genome shotgun (WGS) entry which is preliminary data.</text>
</comment>
<name>A0ABT8CC49_9BACT</name>
<dbReference type="InterPro" id="IPR014718">
    <property type="entry name" value="GH-type_carb-bd"/>
</dbReference>
<dbReference type="InterPro" id="IPR008183">
    <property type="entry name" value="Aldose_1/G6P_1-epimerase"/>
</dbReference>
<accession>A0ABT8CC49</accession>
<dbReference type="CDD" id="cd09024">
    <property type="entry name" value="Aldose_epim_lacX"/>
    <property type="match status" value="1"/>
</dbReference>
<evidence type="ECO:0000256" key="1">
    <source>
        <dbReference type="ARBA" id="ARBA00001913"/>
    </source>
</evidence>
<dbReference type="SUPFAM" id="SSF74650">
    <property type="entry name" value="Galactose mutarotase-like"/>
    <property type="match status" value="1"/>
</dbReference>
<comment type="cofactor">
    <cofactor evidence="1">
        <name>Ca(2+)</name>
        <dbReference type="ChEBI" id="CHEBI:29108"/>
    </cofactor>
</comment>
<evidence type="ECO:0000313" key="4">
    <source>
        <dbReference type="EMBL" id="MDN3689388.1"/>
    </source>
</evidence>
<gene>
    <name evidence="4" type="ORF">QWZ15_16255</name>
</gene>
<dbReference type="Gene3D" id="2.70.98.10">
    <property type="match status" value="1"/>
</dbReference>
<dbReference type="EMBL" id="JAUFQS010000026">
    <property type="protein sequence ID" value="MDN3689388.1"/>
    <property type="molecule type" value="Genomic_DNA"/>
</dbReference>
<organism evidence="4 5">
    <name type="scientific">Cyclobacterium jeungdonense</name>
    <dbReference type="NCBI Taxonomy" id="708087"/>
    <lineage>
        <taxon>Bacteria</taxon>
        <taxon>Pseudomonadati</taxon>
        <taxon>Bacteroidota</taxon>
        <taxon>Cytophagia</taxon>
        <taxon>Cytophagales</taxon>
        <taxon>Cyclobacteriaceae</taxon>
        <taxon>Cyclobacterium</taxon>
    </lineage>
</organism>
<evidence type="ECO:0000256" key="2">
    <source>
        <dbReference type="ARBA" id="ARBA00011245"/>
    </source>
</evidence>
<evidence type="ECO:0000313" key="5">
    <source>
        <dbReference type="Proteomes" id="UP001236663"/>
    </source>
</evidence>
<comment type="subunit">
    <text evidence="2">Monomer.</text>
</comment>
<dbReference type="InterPro" id="IPR011013">
    <property type="entry name" value="Gal_mutarotase_sf_dom"/>
</dbReference>
<sequence>MTASQSFYLKNGPVEARFSSLGAECTSLSFHGIEYLWQAFPSIWGRHAPVLFPIVGRLQDDQYIYQSKAYSLTQHGFARDREFLLLDQSQDSLLFSLKSDAKSLQVYPFAFQLEIRYTLTDTGMRVDYRVSNPSADEELWFSIGAHPGFACPLEPEKESLEDYQLDFGQEDLSSLSLYVLEKGLIGSERKPLPLKNGKLELNWELFQNDALIADAGPVTSVSIRSLKTGKGYAMDFKEFRWLGLWTKQKDAGFICIEPWNGIADTVTHNGNFQEKMGIHSLPPAGVHNVGFDLTLFQ</sequence>
<keyword evidence="5" id="KW-1185">Reference proteome</keyword>
<reference evidence="5" key="1">
    <citation type="journal article" date="2019" name="Int. J. Syst. Evol. Microbiol.">
        <title>The Global Catalogue of Microorganisms (GCM) 10K type strain sequencing project: providing services to taxonomists for standard genome sequencing and annotation.</title>
        <authorList>
            <consortium name="The Broad Institute Genomics Platform"/>
            <consortium name="The Broad Institute Genome Sequencing Center for Infectious Disease"/>
            <person name="Wu L."/>
            <person name="Ma J."/>
        </authorList>
    </citation>
    <scope>NUCLEOTIDE SEQUENCE [LARGE SCALE GENOMIC DNA]</scope>
    <source>
        <strain evidence="5">CECT 7706</strain>
    </source>
</reference>
<evidence type="ECO:0000256" key="3">
    <source>
        <dbReference type="ARBA" id="ARBA00022837"/>
    </source>
</evidence>
<dbReference type="RefSeq" id="WP_163386281.1">
    <property type="nucleotide sequence ID" value="NZ_JAUFQS010000026.1"/>
</dbReference>
<dbReference type="Proteomes" id="UP001236663">
    <property type="component" value="Unassembled WGS sequence"/>
</dbReference>